<dbReference type="InterPro" id="IPR022712">
    <property type="entry name" value="Beta_Casp"/>
</dbReference>
<feature type="domain" description="Metallo-beta-lactamase" evidence="2">
    <location>
        <begin position="13"/>
        <end position="228"/>
    </location>
</feature>
<evidence type="ECO:0000259" key="2">
    <source>
        <dbReference type="SMART" id="SM00849"/>
    </source>
</evidence>
<dbReference type="Gene3D" id="3.40.50.10890">
    <property type="match status" value="1"/>
</dbReference>
<reference evidence="4 5" key="1">
    <citation type="journal article" date="2016" name="Nat. Commun.">
        <title>Thousands of microbial genomes shed light on interconnected biogeochemical processes in an aquifer system.</title>
        <authorList>
            <person name="Anantharaman K."/>
            <person name="Brown C.T."/>
            <person name="Hug L.A."/>
            <person name="Sharon I."/>
            <person name="Castelle C.J."/>
            <person name="Probst A.J."/>
            <person name="Thomas B.C."/>
            <person name="Singh A."/>
            <person name="Wilkins M.J."/>
            <person name="Karaoz U."/>
            <person name="Brodie E.L."/>
            <person name="Williams K.H."/>
            <person name="Hubbard S.S."/>
            <person name="Banfield J.F."/>
        </authorList>
    </citation>
    <scope>NUCLEOTIDE SEQUENCE [LARGE SCALE GENOMIC DNA]</scope>
</reference>
<dbReference type="Pfam" id="PF10996">
    <property type="entry name" value="Beta-Casp"/>
    <property type="match status" value="1"/>
</dbReference>
<dbReference type="SMART" id="SM01027">
    <property type="entry name" value="Beta-Casp"/>
    <property type="match status" value="1"/>
</dbReference>
<dbReference type="SMART" id="SM00849">
    <property type="entry name" value="Lactamase_B"/>
    <property type="match status" value="1"/>
</dbReference>
<dbReference type="EMBL" id="MFJX01000033">
    <property type="protein sequence ID" value="OGG30536.1"/>
    <property type="molecule type" value="Genomic_DNA"/>
</dbReference>
<dbReference type="Pfam" id="PF00753">
    <property type="entry name" value="Lactamase_B"/>
    <property type="match status" value="1"/>
</dbReference>
<dbReference type="InterPro" id="IPR050698">
    <property type="entry name" value="MBL"/>
</dbReference>
<evidence type="ECO:0000313" key="5">
    <source>
        <dbReference type="Proteomes" id="UP000176450"/>
    </source>
</evidence>
<dbReference type="Gene3D" id="3.60.15.10">
    <property type="entry name" value="Ribonuclease Z/Hydroxyacylglutathione hydrolase-like"/>
    <property type="match status" value="1"/>
</dbReference>
<organism evidence="4 5">
    <name type="scientific">Candidatus Gottesmanbacteria bacterium RIFCSPLOWO2_01_FULL_46_9</name>
    <dbReference type="NCBI Taxonomy" id="1798394"/>
    <lineage>
        <taxon>Bacteria</taxon>
        <taxon>Candidatus Gottesmaniibacteriota</taxon>
    </lineage>
</organism>
<comment type="caution">
    <text evidence="4">The sequence shown here is derived from an EMBL/GenBank/DDBJ whole genome shotgun (WGS) entry which is preliminary data.</text>
</comment>
<accession>A0A1F6B0U3</accession>
<evidence type="ECO:0000256" key="1">
    <source>
        <dbReference type="ARBA" id="ARBA00022801"/>
    </source>
</evidence>
<dbReference type="AlphaFoldDB" id="A0A1F6B0U3"/>
<dbReference type="Pfam" id="PF07521">
    <property type="entry name" value="RMMBL"/>
    <property type="match status" value="1"/>
</dbReference>
<evidence type="ECO:0008006" key="6">
    <source>
        <dbReference type="Google" id="ProtNLM"/>
    </source>
</evidence>
<proteinExistence type="predicted"/>
<dbReference type="InterPro" id="IPR001279">
    <property type="entry name" value="Metallo-B-lactamas"/>
</dbReference>
<gene>
    <name evidence="4" type="ORF">A3A63_02895</name>
</gene>
<dbReference type="InterPro" id="IPR036866">
    <property type="entry name" value="RibonucZ/Hydroxyglut_hydro"/>
</dbReference>
<evidence type="ECO:0000313" key="4">
    <source>
        <dbReference type="EMBL" id="OGG30536.1"/>
    </source>
</evidence>
<dbReference type="SUPFAM" id="SSF56281">
    <property type="entry name" value="Metallo-hydrolase/oxidoreductase"/>
    <property type="match status" value="1"/>
</dbReference>
<dbReference type="GO" id="GO:0016787">
    <property type="term" value="F:hydrolase activity"/>
    <property type="evidence" value="ECO:0007669"/>
    <property type="project" value="UniProtKB-KW"/>
</dbReference>
<dbReference type="GO" id="GO:0004521">
    <property type="term" value="F:RNA endonuclease activity"/>
    <property type="evidence" value="ECO:0007669"/>
    <property type="project" value="TreeGrafter"/>
</dbReference>
<dbReference type="PANTHER" id="PTHR11203:SF37">
    <property type="entry name" value="INTEGRATOR COMPLEX SUBUNIT 11"/>
    <property type="match status" value="1"/>
</dbReference>
<keyword evidence="1" id="KW-0378">Hydrolase</keyword>
<dbReference type="InterPro" id="IPR011108">
    <property type="entry name" value="RMMBL"/>
</dbReference>
<dbReference type="PANTHER" id="PTHR11203">
    <property type="entry name" value="CLEAVAGE AND POLYADENYLATION SPECIFICITY FACTOR FAMILY MEMBER"/>
    <property type="match status" value="1"/>
</dbReference>
<sequence length="448" mass="49273">MKIKFLGAAGMVTGSSYVLTSGSGQSLLIDLGMFQGPEVDEFNYKPYEYDCSKLVGAVLTHAHLDHCGRLPILLKNGFTGAIWMTSATADLAELSLIDTAKIAKEDRKNFLFDKEMAIHTIQRFKSVHYHTPEHIGDFIVAFRDAGHIMGSAILEIEDTKPDSEIKKIVFSGDLGNTPDDLLHETEIIDAADAVVMESTYGDRLHPKEDAIQVIEKEIHEVEKIGGTLLIPAFSLQRTQELLHIMMHLKKSGKIGSGIPIYMDSPMGRTATMIYTRYPEDFNEHIQSEFKGGSPFEFPGLVVVGRHSESEAIHREMGAKAIIAGSGMMTGGRILGHAIYYLPQSSTRLLIVGFQGEHTLGRALLEGKREVVIDGFTVKVEAAVNDTQTMSSHADQGQLMDWLGPIKNVQKIFLTHGDDGPRAALSKKIAEDLGLTDVILPTMHQEVSF</sequence>
<name>A0A1F6B0U3_9BACT</name>
<feature type="domain" description="Beta-Casp" evidence="3">
    <location>
        <begin position="238"/>
        <end position="363"/>
    </location>
</feature>
<protein>
    <recommendedName>
        <fullName evidence="6">mRNA 3'-end processing factor</fullName>
    </recommendedName>
</protein>
<dbReference type="Proteomes" id="UP000176450">
    <property type="component" value="Unassembled WGS sequence"/>
</dbReference>
<dbReference type="CDD" id="cd16295">
    <property type="entry name" value="TTHA0252-CPSF-like_MBL-fold"/>
    <property type="match status" value="1"/>
</dbReference>
<evidence type="ECO:0000259" key="3">
    <source>
        <dbReference type="SMART" id="SM01027"/>
    </source>
</evidence>